<keyword evidence="5" id="KW-1185">Reference proteome</keyword>
<evidence type="ECO:0008006" key="6">
    <source>
        <dbReference type="Google" id="ProtNLM"/>
    </source>
</evidence>
<dbReference type="PANTHER" id="PTHR31005">
    <property type="entry name" value="DUF4139 DOMAIN-CONTAINING PROTEIN"/>
    <property type="match status" value="1"/>
</dbReference>
<dbReference type="OrthoDB" id="10068793at2759"/>
<dbReference type="InterPro" id="IPR037291">
    <property type="entry name" value="DUF4139"/>
</dbReference>
<dbReference type="Proteomes" id="UP001148786">
    <property type="component" value="Unassembled WGS sequence"/>
</dbReference>
<evidence type="ECO:0000259" key="3">
    <source>
        <dbReference type="Pfam" id="PF13600"/>
    </source>
</evidence>
<protein>
    <recommendedName>
        <fullName evidence="6">Mucoidy inhibitor A</fullName>
    </recommendedName>
</protein>
<evidence type="ECO:0000259" key="2">
    <source>
        <dbReference type="Pfam" id="PF13598"/>
    </source>
</evidence>
<feature type="coiled-coil region" evidence="1">
    <location>
        <begin position="149"/>
        <end position="176"/>
    </location>
</feature>
<dbReference type="PANTHER" id="PTHR31005:SF8">
    <property type="entry name" value="DUF4139 DOMAIN-CONTAINING PROTEIN"/>
    <property type="match status" value="1"/>
</dbReference>
<dbReference type="AlphaFoldDB" id="A0A9W8MYP1"/>
<evidence type="ECO:0000256" key="1">
    <source>
        <dbReference type="SAM" id="Coils"/>
    </source>
</evidence>
<dbReference type="InterPro" id="IPR011935">
    <property type="entry name" value="CHP02231"/>
</dbReference>
<sequence>MTTDTSPPAFQAVNTIDLVSIKDSKIVSVSVYSGRAEITRLFKFNVKTGQNQLNIVGLPRVLDKESFRVEGRGAATIHDVTVSTVTPPPIPTTSPALESLLAKKKQDEKALARVHKSLKSLETYLASVKAEHLDVSKLQEVVRQYDTTAGELDDKVTDLEKQLKDTDDTIAEERKKLAGATGDEKLNLKATIGVFADFEGEIKIALIYAVYSATWSAGYDIRVDMQTQEKPISLIYKASITQSTGEDWDDVPLTLETATPTFGIGVPVLTPWTLSVYRPVPAPVRSRRRKSVGMARSMMAMTAMAPGSAPPAPQPFLESEVSDIQYRGLQVSSKGNVSATFGVPGLISIPSDGDGHNVTIVKLALDADMSWAKIKNASEYTFLAGSASVYVDGSFISKSDVPLVSPDESFDCPLGLDPSIRVTYHPRSKKTSQSGFYNKSTVHTNTQRITVHNTKSAGTPDTLKIKVIDQVPVSEDSTINVKLVQPALVLPNADGSGTVSSVAGLVEKAKPVKVSSGVVAAWDGADEVSLSGGHEDEDVDALGREGRLCWICSVAPQGKVGFVLQWEVSAPSGTNIAGL</sequence>
<accession>A0A9W8MYP1</accession>
<comment type="caution">
    <text evidence="4">The sequence shown here is derived from an EMBL/GenBank/DDBJ whole genome shotgun (WGS) entry which is preliminary data.</text>
</comment>
<dbReference type="Pfam" id="PF13600">
    <property type="entry name" value="DUF4140"/>
    <property type="match status" value="1"/>
</dbReference>
<reference evidence="4" key="1">
    <citation type="submission" date="2022-07" db="EMBL/GenBank/DDBJ databases">
        <title>Genome Sequence of Agrocybe chaxingu.</title>
        <authorList>
            <person name="Buettner E."/>
        </authorList>
    </citation>
    <scope>NUCLEOTIDE SEQUENCE</scope>
    <source>
        <strain evidence="4">MP-N11</strain>
    </source>
</reference>
<dbReference type="EMBL" id="JANKHO010000198">
    <property type="protein sequence ID" value="KAJ3513442.1"/>
    <property type="molecule type" value="Genomic_DNA"/>
</dbReference>
<proteinExistence type="predicted"/>
<feature type="domain" description="DUF4140" evidence="3">
    <location>
        <begin position="29"/>
        <end position="126"/>
    </location>
</feature>
<gene>
    <name evidence="4" type="ORF">NLJ89_g2941</name>
</gene>
<organism evidence="4 5">
    <name type="scientific">Agrocybe chaxingu</name>
    <dbReference type="NCBI Taxonomy" id="84603"/>
    <lineage>
        <taxon>Eukaryota</taxon>
        <taxon>Fungi</taxon>
        <taxon>Dikarya</taxon>
        <taxon>Basidiomycota</taxon>
        <taxon>Agaricomycotina</taxon>
        <taxon>Agaricomycetes</taxon>
        <taxon>Agaricomycetidae</taxon>
        <taxon>Agaricales</taxon>
        <taxon>Agaricineae</taxon>
        <taxon>Strophariaceae</taxon>
        <taxon>Agrocybe</taxon>
    </lineage>
</organism>
<evidence type="ECO:0000313" key="5">
    <source>
        <dbReference type="Proteomes" id="UP001148786"/>
    </source>
</evidence>
<name>A0A9W8MYP1_9AGAR</name>
<dbReference type="NCBIfam" id="TIGR02231">
    <property type="entry name" value="mucoidy inhibitor MuiA family protein"/>
    <property type="match status" value="1"/>
</dbReference>
<dbReference type="InterPro" id="IPR025554">
    <property type="entry name" value="DUF4140"/>
</dbReference>
<feature type="domain" description="DUF4139" evidence="2">
    <location>
        <begin position="205"/>
        <end position="571"/>
    </location>
</feature>
<evidence type="ECO:0000313" key="4">
    <source>
        <dbReference type="EMBL" id="KAJ3513442.1"/>
    </source>
</evidence>
<keyword evidence="1" id="KW-0175">Coiled coil</keyword>
<dbReference type="Pfam" id="PF13598">
    <property type="entry name" value="DUF4139"/>
    <property type="match status" value="1"/>
</dbReference>